<feature type="active site" description="Proton donor/acceptor" evidence="2">
    <location>
        <position position="90"/>
    </location>
</feature>
<evidence type="ECO:0000256" key="4">
    <source>
        <dbReference type="PIRSR" id="PIRSR613078-3"/>
    </source>
</evidence>
<feature type="binding site" evidence="3">
    <location>
        <position position="62"/>
    </location>
    <ligand>
        <name>substrate</name>
    </ligand>
</feature>
<dbReference type="Proteomes" id="UP001205748">
    <property type="component" value="Unassembled WGS sequence"/>
</dbReference>
<dbReference type="Gene3D" id="3.40.50.1240">
    <property type="entry name" value="Phosphoglycerate mutase-like"/>
    <property type="match status" value="1"/>
</dbReference>
<dbReference type="AlphaFoldDB" id="A0AAE3HDF3"/>
<dbReference type="PIRSF" id="PIRSF000709">
    <property type="entry name" value="6PFK_2-Ptase"/>
    <property type="match status" value="1"/>
</dbReference>
<evidence type="ECO:0000256" key="1">
    <source>
        <dbReference type="ARBA" id="ARBA00022801"/>
    </source>
</evidence>
<dbReference type="PANTHER" id="PTHR46517">
    <property type="entry name" value="FRUCTOSE-2,6-BISPHOSPHATASE TIGAR"/>
    <property type="match status" value="1"/>
</dbReference>
<gene>
    <name evidence="5" type="ORF">NSA47_05430</name>
</gene>
<dbReference type="EMBL" id="JANKAS010000003">
    <property type="protein sequence ID" value="MCR1898431.1"/>
    <property type="molecule type" value="Genomic_DNA"/>
</dbReference>
<feature type="active site" description="Tele-phosphohistidine intermediate" evidence="2">
    <location>
        <position position="11"/>
    </location>
</feature>
<dbReference type="GO" id="GO:0005829">
    <property type="term" value="C:cytosol"/>
    <property type="evidence" value="ECO:0007669"/>
    <property type="project" value="TreeGrafter"/>
</dbReference>
<organism evidence="5 6">
    <name type="scientific">Irregularibacter muris</name>
    <dbReference type="NCBI Taxonomy" id="1796619"/>
    <lineage>
        <taxon>Bacteria</taxon>
        <taxon>Bacillati</taxon>
        <taxon>Bacillota</taxon>
        <taxon>Clostridia</taxon>
        <taxon>Eubacteriales</taxon>
        <taxon>Eubacteriaceae</taxon>
        <taxon>Irregularibacter</taxon>
    </lineage>
</organism>
<comment type="caution">
    <text evidence="5">The sequence shown here is derived from an EMBL/GenBank/DDBJ whole genome shotgun (WGS) entry which is preliminary data.</text>
</comment>
<dbReference type="SMART" id="SM00855">
    <property type="entry name" value="PGAM"/>
    <property type="match status" value="1"/>
</dbReference>
<proteinExistence type="predicted"/>
<keyword evidence="1" id="KW-0378">Hydrolase</keyword>
<dbReference type="GO" id="GO:0043456">
    <property type="term" value="P:regulation of pentose-phosphate shunt"/>
    <property type="evidence" value="ECO:0007669"/>
    <property type="project" value="TreeGrafter"/>
</dbReference>
<dbReference type="RefSeq" id="WP_257529899.1">
    <property type="nucleotide sequence ID" value="NZ_JANKAS010000003.1"/>
</dbReference>
<dbReference type="PROSITE" id="PS00175">
    <property type="entry name" value="PG_MUTASE"/>
    <property type="match status" value="1"/>
</dbReference>
<dbReference type="CDD" id="cd07067">
    <property type="entry name" value="HP_PGM_like"/>
    <property type="match status" value="1"/>
</dbReference>
<dbReference type="PANTHER" id="PTHR46517:SF1">
    <property type="entry name" value="FRUCTOSE-2,6-BISPHOSPHATASE TIGAR"/>
    <property type="match status" value="1"/>
</dbReference>
<dbReference type="InterPro" id="IPR001345">
    <property type="entry name" value="PG/BPGM_mutase_AS"/>
</dbReference>
<sequence length="212" mass="24426">MGYKKIFLVRHGQTTMNVKGIYQGRVNSDLTSLGIQQTKGVGKYIHSKEIVFKDIYCSTSPRAIDTCKLIIETMGKNAVKTVKYDNRLVEMDFGIFEGQSIELCKTNYPHTYYDLYHHPQDYAPLGDGETVQQVIDRVSHFLSDLKNDEHKDAENVLVVTHGVIIRAIFYCLLHRKIEDFWIDEDIPSSSLTILSKDDNRAYRIDELFITCH</sequence>
<evidence type="ECO:0000313" key="5">
    <source>
        <dbReference type="EMBL" id="MCR1898431.1"/>
    </source>
</evidence>
<dbReference type="GO" id="GO:0045820">
    <property type="term" value="P:negative regulation of glycolytic process"/>
    <property type="evidence" value="ECO:0007669"/>
    <property type="project" value="TreeGrafter"/>
</dbReference>
<dbReference type="InterPro" id="IPR013078">
    <property type="entry name" value="His_Pase_superF_clade-1"/>
</dbReference>
<evidence type="ECO:0000313" key="6">
    <source>
        <dbReference type="Proteomes" id="UP001205748"/>
    </source>
</evidence>
<evidence type="ECO:0000256" key="2">
    <source>
        <dbReference type="PIRSR" id="PIRSR613078-1"/>
    </source>
</evidence>
<dbReference type="Pfam" id="PF00300">
    <property type="entry name" value="His_Phos_1"/>
    <property type="match status" value="1"/>
</dbReference>
<reference evidence="5" key="1">
    <citation type="submission" date="2022-07" db="EMBL/GenBank/DDBJ databases">
        <title>Enhanced cultured diversity of the mouse gut microbiota enables custom-made synthetic communities.</title>
        <authorList>
            <person name="Afrizal A."/>
        </authorList>
    </citation>
    <scope>NUCLEOTIDE SEQUENCE</scope>
    <source>
        <strain evidence="5">DSM 28593</strain>
    </source>
</reference>
<evidence type="ECO:0000256" key="3">
    <source>
        <dbReference type="PIRSR" id="PIRSR613078-2"/>
    </source>
</evidence>
<keyword evidence="6" id="KW-1185">Reference proteome</keyword>
<accession>A0AAE3HDF3</accession>
<dbReference type="GO" id="GO:0004331">
    <property type="term" value="F:fructose-2,6-bisphosphate 2-phosphatase activity"/>
    <property type="evidence" value="ECO:0007669"/>
    <property type="project" value="TreeGrafter"/>
</dbReference>
<feature type="binding site" evidence="3">
    <location>
        <begin position="10"/>
        <end position="17"/>
    </location>
    <ligand>
        <name>substrate</name>
    </ligand>
</feature>
<feature type="site" description="Transition state stabilizer" evidence="4">
    <location>
        <position position="161"/>
    </location>
</feature>
<dbReference type="InterPro" id="IPR051695">
    <property type="entry name" value="Phosphoglycerate_Mutase"/>
</dbReference>
<dbReference type="InterPro" id="IPR029033">
    <property type="entry name" value="His_PPase_superfam"/>
</dbReference>
<name>A0AAE3HDF3_9FIRM</name>
<protein>
    <submittedName>
        <fullName evidence="5">Histidine phosphatase family protein</fullName>
    </submittedName>
</protein>
<dbReference type="SUPFAM" id="SSF53254">
    <property type="entry name" value="Phosphoglycerate mutase-like"/>
    <property type="match status" value="1"/>
</dbReference>